<protein>
    <submittedName>
        <fullName evidence="2">Fungal specific transcription factor domain-containing protein</fullName>
    </submittedName>
</protein>
<evidence type="ECO:0000313" key="3">
    <source>
        <dbReference type="Proteomes" id="UP001163105"/>
    </source>
</evidence>
<dbReference type="Proteomes" id="UP001163105">
    <property type="component" value="Unassembled WGS sequence"/>
</dbReference>
<dbReference type="Pfam" id="PF06985">
    <property type="entry name" value="HET"/>
    <property type="match status" value="1"/>
</dbReference>
<dbReference type="AlphaFoldDB" id="A0AB34FST9"/>
<keyword evidence="3" id="KW-1185">Reference proteome</keyword>
<comment type="caution">
    <text evidence="2">The sequence shown here is derived from an EMBL/GenBank/DDBJ whole genome shotgun (WGS) entry which is preliminary data.</text>
</comment>
<evidence type="ECO:0000313" key="2">
    <source>
        <dbReference type="EMBL" id="KAJ6441437.1"/>
    </source>
</evidence>
<feature type="domain" description="Heterokaryon incompatibility" evidence="1">
    <location>
        <begin position="8"/>
        <end position="136"/>
    </location>
</feature>
<sequence length="423" mass="48207">MKDTYDAHREGIPWSSLPQTFRDAITVGRQIGFDYIWIDSLCIIQDDKADWLRESGRMGSIYEMADLTLAACHAADSSEGMFTSRPFRNPVVELPNFLEGSASGQGRVFASVRRETVEDTFPEYGPLNRRAWSTQEWLLSRRMVFYTKGTIMWSCKEITERENGERCFNISRNTRWKTVVEHYSERLLMFATDKLIALEGLRNEIQKKTGYTFISGIWLESLPDQLLWHVTEHSRPGEASNPLGLPTWTWAHVPTAVRFLPMHGAKSLCESVSVSQDSKTLTIRSRARRVAAVKSDLDPNHGQDETTRAILRDVSATHASSTESLACYVLDEASRPIGWVVYDEANSRTAETQDFCVQLMGRVSRRDEKTEQRQGIVTSTKLREYWVLVARPHPDGGGYSRVGVGKIYGLWWQNESVQQVVLR</sequence>
<organism evidence="2 3">
    <name type="scientific">Purpureocillium lavendulum</name>
    <dbReference type="NCBI Taxonomy" id="1247861"/>
    <lineage>
        <taxon>Eukaryota</taxon>
        <taxon>Fungi</taxon>
        <taxon>Dikarya</taxon>
        <taxon>Ascomycota</taxon>
        <taxon>Pezizomycotina</taxon>
        <taxon>Sordariomycetes</taxon>
        <taxon>Hypocreomycetidae</taxon>
        <taxon>Hypocreales</taxon>
        <taxon>Ophiocordycipitaceae</taxon>
        <taxon>Purpureocillium</taxon>
    </lineage>
</organism>
<name>A0AB34FST9_9HYPO</name>
<dbReference type="PANTHER" id="PTHR33112:SF10">
    <property type="entry name" value="TOL"/>
    <property type="match status" value="1"/>
</dbReference>
<accession>A0AB34FST9</accession>
<evidence type="ECO:0000259" key="1">
    <source>
        <dbReference type="Pfam" id="PF06985"/>
    </source>
</evidence>
<proteinExistence type="predicted"/>
<reference evidence="2" key="1">
    <citation type="submission" date="2023-01" db="EMBL/GenBank/DDBJ databases">
        <title>The growth and conidiation of Purpureocillium lavendulum are regulated by nitrogen source and histone H3K14 acetylation.</title>
        <authorList>
            <person name="Tang P."/>
            <person name="Han J."/>
            <person name="Zhang C."/>
            <person name="Tang P."/>
            <person name="Qi F."/>
            <person name="Zhang K."/>
            <person name="Liang L."/>
        </authorList>
    </citation>
    <scope>NUCLEOTIDE SEQUENCE</scope>
    <source>
        <strain evidence="2">YMF1.00683</strain>
    </source>
</reference>
<dbReference type="EMBL" id="JAQHRD010000004">
    <property type="protein sequence ID" value="KAJ6441437.1"/>
    <property type="molecule type" value="Genomic_DNA"/>
</dbReference>
<gene>
    <name evidence="2" type="ORF">O9K51_04987</name>
</gene>
<dbReference type="PANTHER" id="PTHR33112">
    <property type="entry name" value="DOMAIN PROTEIN, PUTATIVE-RELATED"/>
    <property type="match status" value="1"/>
</dbReference>
<dbReference type="InterPro" id="IPR010730">
    <property type="entry name" value="HET"/>
</dbReference>